<dbReference type="GO" id="GO:0005886">
    <property type="term" value="C:plasma membrane"/>
    <property type="evidence" value="ECO:0007669"/>
    <property type="project" value="UniProtKB-SubCell"/>
</dbReference>
<dbReference type="Proteomes" id="UP000013520">
    <property type="component" value="Chromosome"/>
</dbReference>
<keyword evidence="5 8" id="KW-0812">Transmembrane</keyword>
<evidence type="ECO:0000256" key="4">
    <source>
        <dbReference type="ARBA" id="ARBA00022475"/>
    </source>
</evidence>
<accession>R4KLC7</accession>
<dbReference type="AlphaFoldDB" id="R4KLC7"/>
<feature type="transmembrane region" description="Helical" evidence="8">
    <location>
        <begin position="115"/>
        <end position="140"/>
    </location>
</feature>
<keyword evidence="7 8" id="KW-0472">Membrane</keyword>
<evidence type="ECO:0000256" key="6">
    <source>
        <dbReference type="ARBA" id="ARBA00022989"/>
    </source>
</evidence>
<reference evidence="9 10" key="1">
    <citation type="submission" date="2012-01" db="EMBL/GenBank/DDBJ databases">
        <title>Complete sequence of Desulfotomaculum gibsoniae DSM 7213.</title>
        <authorList>
            <consortium name="US DOE Joint Genome Institute"/>
            <person name="Lucas S."/>
            <person name="Han J."/>
            <person name="Lapidus A."/>
            <person name="Cheng J.-F."/>
            <person name="Goodwin L."/>
            <person name="Pitluck S."/>
            <person name="Peters L."/>
            <person name="Ovchinnikova G."/>
            <person name="Teshima H."/>
            <person name="Detter J.C."/>
            <person name="Han C."/>
            <person name="Tapia R."/>
            <person name="Land M."/>
            <person name="Hauser L."/>
            <person name="Kyrpides N."/>
            <person name="Ivanova N."/>
            <person name="Pagani I."/>
            <person name="Parshina S."/>
            <person name="Plugge C."/>
            <person name="Muyzer G."/>
            <person name="Kuever J."/>
            <person name="Ivanova A."/>
            <person name="Nazina T."/>
            <person name="Klenk H.-P."/>
            <person name="Brambilla E."/>
            <person name="Spring S."/>
            <person name="Stams A.F."/>
            <person name="Woyke T."/>
        </authorList>
    </citation>
    <scope>NUCLEOTIDE SEQUENCE [LARGE SCALE GENOMIC DNA]</scope>
    <source>
        <strain evidence="9 10">DSM 7213</strain>
    </source>
</reference>
<feature type="transmembrane region" description="Helical" evidence="8">
    <location>
        <begin position="406"/>
        <end position="427"/>
    </location>
</feature>
<evidence type="ECO:0000256" key="3">
    <source>
        <dbReference type="ARBA" id="ARBA00022448"/>
    </source>
</evidence>
<feature type="transmembrane region" description="Helical" evidence="8">
    <location>
        <begin position="58"/>
        <end position="77"/>
    </location>
</feature>
<keyword evidence="6 8" id="KW-1133">Transmembrane helix</keyword>
<feature type="transmembrane region" description="Helical" evidence="8">
    <location>
        <begin position="439"/>
        <end position="460"/>
    </location>
</feature>
<dbReference type="NCBIfam" id="TIGR00795">
    <property type="entry name" value="lctP"/>
    <property type="match status" value="1"/>
</dbReference>
<comment type="subcellular location">
    <subcellularLocation>
        <location evidence="1 8">Cell membrane</location>
        <topology evidence="1 8">Multi-pass membrane protein</topology>
    </subcellularLocation>
</comment>
<dbReference type="PANTHER" id="PTHR30003">
    <property type="entry name" value="L-LACTATE PERMEASE"/>
    <property type="match status" value="1"/>
</dbReference>
<dbReference type="PANTHER" id="PTHR30003:SF0">
    <property type="entry name" value="GLYCOLATE PERMEASE GLCA-RELATED"/>
    <property type="match status" value="1"/>
</dbReference>
<dbReference type="eggNOG" id="COG1620">
    <property type="taxonomic scope" value="Bacteria"/>
</dbReference>
<keyword evidence="3 8" id="KW-0813">Transport</keyword>
<dbReference type="STRING" id="767817.Desgi_4211"/>
<dbReference type="HOGENOM" id="CLU_021628_0_0_9"/>
<feature type="transmembrane region" description="Helical" evidence="8">
    <location>
        <begin position="346"/>
        <end position="364"/>
    </location>
</feature>
<dbReference type="Pfam" id="PF02652">
    <property type="entry name" value="Lactate_perm"/>
    <property type="match status" value="1"/>
</dbReference>
<feature type="transmembrane region" description="Helical" evidence="8">
    <location>
        <begin position="268"/>
        <end position="286"/>
    </location>
</feature>
<gene>
    <name evidence="9" type="ORF">Desgi_4211</name>
</gene>
<dbReference type="OrthoDB" id="9761056at2"/>
<dbReference type="GO" id="GO:0015295">
    <property type="term" value="F:solute:proton symporter activity"/>
    <property type="evidence" value="ECO:0007669"/>
    <property type="project" value="TreeGrafter"/>
</dbReference>
<protein>
    <recommendedName>
        <fullName evidence="8">L-lactate permease</fullName>
    </recommendedName>
</protein>
<feature type="transmembrane region" description="Helical" evidence="8">
    <location>
        <begin position="292"/>
        <end position="313"/>
    </location>
</feature>
<keyword evidence="10" id="KW-1185">Reference proteome</keyword>
<evidence type="ECO:0000313" key="9">
    <source>
        <dbReference type="EMBL" id="AGL03464.1"/>
    </source>
</evidence>
<dbReference type="EMBL" id="CP003273">
    <property type="protein sequence ID" value="AGL03464.1"/>
    <property type="molecule type" value="Genomic_DNA"/>
</dbReference>
<comment type="function">
    <text evidence="8">Uptake of L-lactate across the membrane. Can also transport D-lactate and glycolate.</text>
</comment>
<evidence type="ECO:0000256" key="7">
    <source>
        <dbReference type="ARBA" id="ARBA00023136"/>
    </source>
</evidence>
<comment type="similarity">
    <text evidence="2 8">Belongs to the lactate permease family.</text>
</comment>
<evidence type="ECO:0000256" key="8">
    <source>
        <dbReference type="RuleBase" id="RU365092"/>
    </source>
</evidence>
<keyword evidence="4 8" id="KW-1003">Cell membrane</keyword>
<dbReference type="GO" id="GO:0015129">
    <property type="term" value="F:lactate transmembrane transporter activity"/>
    <property type="evidence" value="ECO:0007669"/>
    <property type="project" value="UniProtKB-UniRule"/>
</dbReference>
<dbReference type="RefSeq" id="WP_006521489.1">
    <property type="nucleotide sequence ID" value="NC_021184.1"/>
</dbReference>
<proteinExistence type="inferred from homology"/>
<evidence type="ECO:0000313" key="10">
    <source>
        <dbReference type="Proteomes" id="UP000013520"/>
    </source>
</evidence>
<organism evidence="9 10">
    <name type="scientific">Desulfoscipio gibsoniae DSM 7213</name>
    <dbReference type="NCBI Taxonomy" id="767817"/>
    <lineage>
        <taxon>Bacteria</taxon>
        <taxon>Bacillati</taxon>
        <taxon>Bacillota</taxon>
        <taxon>Clostridia</taxon>
        <taxon>Eubacteriales</taxon>
        <taxon>Desulfallaceae</taxon>
        <taxon>Desulfoscipio</taxon>
    </lineage>
</organism>
<sequence>MKQQRKEQQIHPEPRNWVRPAVAACFFLVFLITAWLPGGLFSTETIKWVQNYTPIGDNLYLSALLAGTPILSMFLLLGGLKKPAHVSAIISLLATLLVAIGVWKMPVGLAFNSTLMGMLMAVFPILWTLSSAVWIFNMTVESGYFEIVKSSLGYVSKDRRIQTLLVGFGFTTLLEGIAAFGAPIAIVTAMLLGFGFPPLTAATVALLSDTTPSVWGTQGMPVVVLNSVTGLDINELSAMSGMQAPILTAFFPIALVILIAGWKGFKEIWPLTFAVGFSYAVVGMLASKSGPYIVGISASLASILTILIFLRFWRPKNTWLFPGEKNTDIQDKAEEKLPTGQIIRAWSPYLLLIAVIGLVTGTPMKKWLTQISTVNFEWAGLHNAVWKLAPVVPQPEPYAAVYSQPLLVVGGSLVFFAGIISVFVLGIKPSKAAQIYVSTLKNLLLPGVTIICILGIAYLMNYAAMTYTIGLAFAATGFLFPVAVALMGMLGCTLAGSVAASNALFGNLSVVSGAQLGIDPVFSAGTLASGGTMGKAIAFQDLVIASATLNKPGIEGELLRRVFGISIIFALLLGALAMIQLHIF</sequence>
<feature type="transmembrane region" description="Helical" evidence="8">
    <location>
        <begin position="84"/>
        <end position="103"/>
    </location>
</feature>
<feature type="transmembrane region" description="Helical" evidence="8">
    <location>
        <begin position="161"/>
        <end position="194"/>
    </location>
</feature>
<dbReference type="InterPro" id="IPR003804">
    <property type="entry name" value="Lactate_perm"/>
</dbReference>
<evidence type="ECO:0000256" key="5">
    <source>
        <dbReference type="ARBA" id="ARBA00022692"/>
    </source>
</evidence>
<feature type="transmembrane region" description="Helical" evidence="8">
    <location>
        <begin position="21"/>
        <end position="38"/>
    </location>
</feature>
<feature type="transmembrane region" description="Helical" evidence="8">
    <location>
        <begin position="562"/>
        <end position="583"/>
    </location>
</feature>
<evidence type="ECO:0000256" key="2">
    <source>
        <dbReference type="ARBA" id="ARBA00010100"/>
    </source>
</evidence>
<feature type="transmembrane region" description="Helical" evidence="8">
    <location>
        <begin position="242"/>
        <end position="261"/>
    </location>
</feature>
<evidence type="ECO:0000256" key="1">
    <source>
        <dbReference type="ARBA" id="ARBA00004651"/>
    </source>
</evidence>
<name>R4KLC7_9FIRM</name>
<dbReference type="KEGG" id="dgi:Desgi_4211"/>